<comment type="similarity">
    <text evidence="2">Belongs to the TonB family.</text>
</comment>
<evidence type="ECO:0000313" key="12">
    <source>
        <dbReference type="Proteomes" id="UP000006048"/>
    </source>
</evidence>
<evidence type="ECO:0000256" key="3">
    <source>
        <dbReference type="ARBA" id="ARBA00022448"/>
    </source>
</evidence>
<keyword evidence="9" id="KW-0472">Membrane</keyword>
<dbReference type="GO" id="GO:0031992">
    <property type="term" value="F:energy transducer activity"/>
    <property type="evidence" value="ECO:0007669"/>
    <property type="project" value="TreeGrafter"/>
</dbReference>
<dbReference type="GO" id="GO:0055085">
    <property type="term" value="P:transmembrane transport"/>
    <property type="evidence" value="ECO:0007669"/>
    <property type="project" value="InterPro"/>
</dbReference>
<evidence type="ECO:0000256" key="2">
    <source>
        <dbReference type="ARBA" id="ARBA00006555"/>
    </source>
</evidence>
<dbReference type="PATRIC" id="fig|869212.3.peg.2166"/>
<name>I4B695_TURPD</name>
<keyword evidence="3" id="KW-0813">Transport</keyword>
<accession>I4B695</accession>
<keyword evidence="7" id="KW-0653">Protein transport</keyword>
<dbReference type="STRING" id="869212.Turpa_2156"/>
<keyword evidence="5" id="KW-0997">Cell inner membrane</keyword>
<sequence length="246" mass="26939">MADTGNDSENKKGPAICQGQTAAKARRRCLSCFRLPVSAFSFLVKETVSKFTSASLLASVALHASAGSSFYLWITLGRNSHLLEIELDNSPLVPRSANRQAPTQIDDEWFLVQKNRMAAKPTDQQKEIPREANACTGRCPESSTGFGDAIQASDAHRKPRWVGNFITANDYPLIAAQQGKDGRVVLSIIIDDEGRVRDAQLLEGSYDALNEVALAKVRDAVFSPAYDKDGNAVACRVRIPIKFELR</sequence>
<dbReference type="Proteomes" id="UP000006048">
    <property type="component" value="Chromosome"/>
</dbReference>
<gene>
    <name evidence="11" type="ordered locus">Turpa_2156</name>
</gene>
<protein>
    <submittedName>
        <fullName evidence="11">TonB family protein</fullName>
    </submittedName>
</protein>
<dbReference type="KEGG" id="tpx:Turpa_2156"/>
<reference evidence="11 12" key="1">
    <citation type="submission" date="2012-06" db="EMBL/GenBank/DDBJ databases">
        <title>The complete chromosome of genome of Turneriella parva DSM 21527.</title>
        <authorList>
            <consortium name="US DOE Joint Genome Institute (JGI-PGF)"/>
            <person name="Lucas S."/>
            <person name="Han J."/>
            <person name="Lapidus A."/>
            <person name="Bruce D."/>
            <person name="Goodwin L."/>
            <person name="Pitluck S."/>
            <person name="Peters L."/>
            <person name="Kyrpides N."/>
            <person name="Mavromatis K."/>
            <person name="Ivanova N."/>
            <person name="Mikhailova N."/>
            <person name="Chertkov O."/>
            <person name="Detter J.C."/>
            <person name="Tapia R."/>
            <person name="Han C."/>
            <person name="Land M."/>
            <person name="Hauser L."/>
            <person name="Markowitz V."/>
            <person name="Cheng J.-F."/>
            <person name="Hugenholtz P."/>
            <person name="Woyke T."/>
            <person name="Wu D."/>
            <person name="Gronow S."/>
            <person name="Wellnitz S."/>
            <person name="Brambilla E."/>
            <person name="Klenk H.-P."/>
            <person name="Eisen J.A."/>
        </authorList>
    </citation>
    <scope>NUCLEOTIDE SEQUENCE [LARGE SCALE GENOMIC DNA]</scope>
    <source>
        <strain evidence="12">ATCC BAA-1111 / DSM 21527 / NCTC 11395 / H</strain>
    </source>
</reference>
<evidence type="ECO:0000259" key="10">
    <source>
        <dbReference type="PROSITE" id="PS52015"/>
    </source>
</evidence>
<keyword evidence="8" id="KW-1133">Transmembrane helix</keyword>
<evidence type="ECO:0000256" key="6">
    <source>
        <dbReference type="ARBA" id="ARBA00022692"/>
    </source>
</evidence>
<evidence type="ECO:0000256" key="8">
    <source>
        <dbReference type="ARBA" id="ARBA00022989"/>
    </source>
</evidence>
<dbReference type="PANTHER" id="PTHR33446:SF2">
    <property type="entry name" value="PROTEIN TONB"/>
    <property type="match status" value="1"/>
</dbReference>
<dbReference type="SUPFAM" id="SSF74653">
    <property type="entry name" value="TolA/TonB C-terminal domain"/>
    <property type="match status" value="1"/>
</dbReference>
<evidence type="ECO:0000256" key="1">
    <source>
        <dbReference type="ARBA" id="ARBA00004383"/>
    </source>
</evidence>
<keyword evidence="6" id="KW-0812">Transmembrane</keyword>
<dbReference type="InterPro" id="IPR051045">
    <property type="entry name" value="TonB-dependent_transducer"/>
</dbReference>
<comment type="subcellular location">
    <subcellularLocation>
        <location evidence="1">Cell inner membrane</location>
        <topology evidence="1">Single-pass membrane protein</topology>
        <orientation evidence="1">Periplasmic side</orientation>
    </subcellularLocation>
</comment>
<keyword evidence="12" id="KW-1185">Reference proteome</keyword>
<dbReference type="InterPro" id="IPR037682">
    <property type="entry name" value="TonB_C"/>
</dbReference>
<dbReference type="HOGENOM" id="CLU_1128674_0_0_12"/>
<evidence type="ECO:0000313" key="11">
    <source>
        <dbReference type="EMBL" id="AFM12802.1"/>
    </source>
</evidence>
<evidence type="ECO:0000256" key="7">
    <source>
        <dbReference type="ARBA" id="ARBA00022927"/>
    </source>
</evidence>
<dbReference type="Pfam" id="PF03544">
    <property type="entry name" value="TonB_C"/>
    <property type="match status" value="1"/>
</dbReference>
<dbReference type="GO" id="GO:0015031">
    <property type="term" value="P:protein transport"/>
    <property type="evidence" value="ECO:0007669"/>
    <property type="project" value="UniProtKB-KW"/>
</dbReference>
<dbReference type="AlphaFoldDB" id="I4B695"/>
<evidence type="ECO:0000256" key="5">
    <source>
        <dbReference type="ARBA" id="ARBA00022519"/>
    </source>
</evidence>
<keyword evidence="4" id="KW-1003">Cell membrane</keyword>
<evidence type="ECO:0000256" key="9">
    <source>
        <dbReference type="ARBA" id="ARBA00023136"/>
    </source>
</evidence>
<dbReference type="Gene3D" id="3.30.1150.10">
    <property type="match status" value="1"/>
</dbReference>
<dbReference type="PROSITE" id="PS52015">
    <property type="entry name" value="TONB_CTD"/>
    <property type="match status" value="1"/>
</dbReference>
<proteinExistence type="inferred from homology"/>
<dbReference type="GO" id="GO:0098797">
    <property type="term" value="C:plasma membrane protein complex"/>
    <property type="evidence" value="ECO:0007669"/>
    <property type="project" value="TreeGrafter"/>
</dbReference>
<organism evidence="11 12">
    <name type="scientific">Turneriella parva (strain ATCC BAA-1111 / DSM 21527 / NCTC 11395 / H)</name>
    <name type="common">Leptospira parva</name>
    <dbReference type="NCBI Taxonomy" id="869212"/>
    <lineage>
        <taxon>Bacteria</taxon>
        <taxon>Pseudomonadati</taxon>
        <taxon>Spirochaetota</taxon>
        <taxon>Spirochaetia</taxon>
        <taxon>Leptospirales</taxon>
        <taxon>Leptospiraceae</taxon>
        <taxon>Turneriella</taxon>
    </lineage>
</organism>
<dbReference type="PANTHER" id="PTHR33446">
    <property type="entry name" value="PROTEIN TONB-RELATED"/>
    <property type="match status" value="1"/>
</dbReference>
<evidence type="ECO:0000256" key="4">
    <source>
        <dbReference type="ARBA" id="ARBA00022475"/>
    </source>
</evidence>
<dbReference type="InterPro" id="IPR006260">
    <property type="entry name" value="TonB/TolA_C"/>
</dbReference>
<feature type="domain" description="TonB C-terminal" evidence="10">
    <location>
        <begin position="156"/>
        <end position="246"/>
    </location>
</feature>
<dbReference type="EMBL" id="CP002959">
    <property type="protein sequence ID" value="AFM12802.1"/>
    <property type="molecule type" value="Genomic_DNA"/>
</dbReference>
<dbReference type="NCBIfam" id="TIGR01352">
    <property type="entry name" value="tonB_Cterm"/>
    <property type="match status" value="1"/>
</dbReference>